<keyword evidence="2" id="KW-1185">Reference proteome</keyword>
<gene>
    <name evidence="1" type="ORF">L596_016358</name>
</gene>
<protein>
    <submittedName>
        <fullName evidence="1">Uncharacterized protein</fullName>
    </submittedName>
</protein>
<reference evidence="1 2" key="1">
    <citation type="journal article" date="2015" name="Genome Biol.">
        <title>Comparative genomics of Steinernema reveals deeply conserved gene regulatory networks.</title>
        <authorList>
            <person name="Dillman A.R."/>
            <person name="Macchietto M."/>
            <person name="Porter C.F."/>
            <person name="Rogers A."/>
            <person name="Williams B."/>
            <person name="Antoshechkin I."/>
            <person name="Lee M.M."/>
            <person name="Goodwin Z."/>
            <person name="Lu X."/>
            <person name="Lewis E.E."/>
            <person name="Goodrich-Blair H."/>
            <person name="Stock S.P."/>
            <person name="Adams B.J."/>
            <person name="Sternberg P.W."/>
            <person name="Mortazavi A."/>
        </authorList>
    </citation>
    <scope>NUCLEOTIDE SEQUENCE [LARGE SCALE GENOMIC DNA]</scope>
    <source>
        <strain evidence="1 2">ALL</strain>
    </source>
</reference>
<evidence type="ECO:0000313" key="2">
    <source>
        <dbReference type="Proteomes" id="UP000298663"/>
    </source>
</evidence>
<dbReference type="EMBL" id="AZBU02000004">
    <property type="protein sequence ID" value="TKR82670.1"/>
    <property type="molecule type" value="Genomic_DNA"/>
</dbReference>
<organism evidence="1 2">
    <name type="scientific">Steinernema carpocapsae</name>
    <name type="common">Entomopathogenic nematode</name>
    <dbReference type="NCBI Taxonomy" id="34508"/>
    <lineage>
        <taxon>Eukaryota</taxon>
        <taxon>Metazoa</taxon>
        <taxon>Ecdysozoa</taxon>
        <taxon>Nematoda</taxon>
        <taxon>Chromadorea</taxon>
        <taxon>Rhabditida</taxon>
        <taxon>Tylenchina</taxon>
        <taxon>Panagrolaimomorpha</taxon>
        <taxon>Strongyloidoidea</taxon>
        <taxon>Steinernematidae</taxon>
        <taxon>Steinernema</taxon>
    </lineage>
</organism>
<comment type="caution">
    <text evidence="1">The sequence shown here is derived from an EMBL/GenBank/DDBJ whole genome shotgun (WGS) entry which is preliminary data.</text>
</comment>
<evidence type="ECO:0000313" key="1">
    <source>
        <dbReference type="EMBL" id="TKR82670.1"/>
    </source>
</evidence>
<sequence length="69" mass="7789">MLLSSLSPLFLHSQSAWLLYMLISLQKTSNWHVLQTFVDSQSLVYRAVPSSAHFETLAHPEPAGSPKHR</sequence>
<reference evidence="1 2" key="2">
    <citation type="journal article" date="2019" name="G3 (Bethesda)">
        <title>Hybrid Assembly of the Genome of the Entomopathogenic Nematode Steinernema carpocapsae Identifies the X-Chromosome.</title>
        <authorList>
            <person name="Serra L."/>
            <person name="Macchietto M."/>
            <person name="Macias-Munoz A."/>
            <person name="McGill C.J."/>
            <person name="Rodriguez I.M."/>
            <person name="Rodriguez B."/>
            <person name="Murad R."/>
            <person name="Mortazavi A."/>
        </authorList>
    </citation>
    <scope>NUCLEOTIDE SEQUENCE [LARGE SCALE GENOMIC DNA]</scope>
    <source>
        <strain evidence="1 2">ALL</strain>
    </source>
</reference>
<dbReference type="Proteomes" id="UP000298663">
    <property type="component" value="Unassembled WGS sequence"/>
</dbReference>
<dbReference type="AlphaFoldDB" id="A0A4U5NIR1"/>
<name>A0A4U5NIR1_STECR</name>
<accession>A0A4U5NIR1</accession>
<proteinExistence type="predicted"/>